<feature type="domain" description="MalT-like TPR region" evidence="4">
    <location>
        <begin position="837"/>
        <end position="1085"/>
    </location>
</feature>
<dbReference type="PANTHER" id="PTHR10098">
    <property type="entry name" value="RAPSYN-RELATED"/>
    <property type="match status" value="1"/>
</dbReference>
<dbReference type="SUPFAM" id="SSF52540">
    <property type="entry name" value="P-loop containing nucleoside triphosphate hydrolases"/>
    <property type="match status" value="1"/>
</dbReference>
<protein>
    <submittedName>
        <fullName evidence="5">Tetratricopeptide repeat protein</fullName>
    </submittedName>
</protein>
<organism evidence="5 6">
    <name type="scientific">Microcystis aeruginosa Ma_QC_B_20070730_S2</name>
    <dbReference type="NCBI Taxonomy" id="2486256"/>
    <lineage>
        <taxon>Bacteria</taxon>
        <taxon>Bacillati</taxon>
        <taxon>Cyanobacteriota</taxon>
        <taxon>Cyanophyceae</taxon>
        <taxon>Oscillatoriophycideae</taxon>
        <taxon>Chroococcales</taxon>
        <taxon>Microcystaceae</taxon>
        <taxon>Microcystis</taxon>
    </lineage>
</organism>
<dbReference type="InterPro" id="IPR041664">
    <property type="entry name" value="AAA_16"/>
</dbReference>
<evidence type="ECO:0000313" key="5">
    <source>
        <dbReference type="EMBL" id="TRU27964.1"/>
    </source>
</evidence>
<dbReference type="Pfam" id="PF12770">
    <property type="entry name" value="CHAT"/>
    <property type="match status" value="1"/>
</dbReference>
<keyword evidence="1" id="KW-0802">TPR repeat</keyword>
<feature type="domain" description="CHAT" evidence="2">
    <location>
        <begin position="60"/>
        <end position="325"/>
    </location>
</feature>
<dbReference type="Pfam" id="PF13181">
    <property type="entry name" value="TPR_8"/>
    <property type="match status" value="1"/>
</dbReference>
<gene>
    <name evidence="5" type="ORF">EWV80_06020</name>
</gene>
<dbReference type="InterPro" id="IPR011990">
    <property type="entry name" value="TPR-like_helical_dom_sf"/>
</dbReference>
<dbReference type="PANTHER" id="PTHR10098:SF108">
    <property type="entry name" value="TETRATRICOPEPTIDE REPEAT PROTEIN 28"/>
    <property type="match status" value="1"/>
</dbReference>
<dbReference type="Pfam" id="PF13191">
    <property type="entry name" value="AAA_16"/>
    <property type="match status" value="1"/>
</dbReference>
<dbReference type="SMART" id="SM00028">
    <property type="entry name" value="TPR"/>
    <property type="match status" value="7"/>
</dbReference>
<dbReference type="Gene3D" id="1.25.40.10">
    <property type="entry name" value="Tetratricopeptide repeat domain"/>
    <property type="match status" value="2"/>
</dbReference>
<evidence type="ECO:0000259" key="3">
    <source>
        <dbReference type="Pfam" id="PF13191"/>
    </source>
</evidence>
<dbReference type="Pfam" id="PF17874">
    <property type="entry name" value="TPR_MalT"/>
    <property type="match status" value="1"/>
</dbReference>
<feature type="repeat" description="TPR" evidence="1">
    <location>
        <begin position="827"/>
        <end position="860"/>
    </location>
</feature>
<comment type="caution">
    <text evidence="5">The sequence shown here is derived from an EMBL/GenBank/DDBJ whole genome shotgun (WGS) entry which is preliminary data.</text>
</comment>
<evidence type="ECO:0000313" key="6">
    <source>
        <dbReference type="Proteomes" id="UP000320551"/>
    </source>
</evidence>
<evidence type="ECO:0000259" key="4">
    <source>
        <dbReference type="Pfam" id="PF17874"/>
    </source>
</evidence>
<dbReference type="PROSITE" id="PS50005">
    <property type="entry name" value="TPR"/>
    <property type="match status" value="1"/>
</dbReference>
<feature type="domain" description="Orc1-like AAA ATPase" evidence="3">
    <location>
        <begin position="376"/>
        <end position="494"/>
    </location>
</feature>
<evidence type="ECO:0000259" key="2">
    <source>
        <dbReference type="Pfam" id="PF12770"/>
    </source>
</evidence>
<dbReference type="InterPro" id="IPR041617">
    <property type="entry name" value="TPR_MalT"/>
</dbReference>
<dbReference type="Gene3D" id="3.40.50.300">
    <property type="entry name" value="P-loop containing nucleotide triphosphate hydrolases"/>
    <property type="match status" value="1"/>
</dbReference>
<reference evidence="5 6" key="1">
    <citation type="submission" date="2019-01" db="EMBL/GenBank/DDBJ databases">
        <title>Coherence of Microcystis species and biogeography revealed through population genomics.</title>
        <authorList>
            <person name="Perez-Carrascal O.M."/>
            <person name="Terrat Y."/>
            <person name="Giani A."/>
            <person name="Fortin N."/>
            <person name="Tromas N."/>
            <person name="Shapiro B.J."/>
        </authorList>
    </citation>
    <scope>NUCLEOTIDE SEQUENCE [LARGE SCALE GENOMIC DNA]</scope>
    <source>
        <strain evidence="5">Ma_QC_B_20070730_S2</strain>
    </source>
</reference>
<name>A0A552E0N3_MICAE</name>
<dbReference type="InterPro" id="IPR027417">
    <property type="entry name" value="P-loop_NTPase"/>
</dbReference>
<evidence type="ECO:0000256" key="1">
    <source>
        <dbReference type="PROSITE-ProRule" id="PRU00339"/>
    </source>
</evidence>
<dbReference type="AlphaFoldDB" id="A0A552E0N3"/>
<proteinExistence type="predicted"/>
<dbReference type="InterPro" id="IPR019734">
    <property type="entry name" value="TPR_rpt"/>
</dbReference>
<dbReference type="SUPFAM" id="SSF48452">
    <property type="entry name" value="TPR-like"/>
    <property type="match status" value="2"/>
</dbReference>
<accession>A0A552E0N3</accession>
<dbReference type="Proteomes" id="UP000320551">
    <property type="component" value="Unassembled WGS sequence"/>
</dbReference>
<sequence>MKILHISLTPQGSDYVSLRYFWDNPNQYEERRLPLAEIKDLGNQAETNYYTRIPVDYAITGQKLYHWLDGNNRLLANALKESQQQGLIIAIAADKGLAHLPWELLHDGQCFLVEKQPPIIPIRWVSNSQSIVIVNQPKNRALNVLFMATSPLDVEPELDYEAEEGQILEATKRTPANLRVEESGCLTELSYVVGEYEKNYFDIFHLTGHATHQNEKPCFLTEDEYGGLVYSNTSEIATALRYPLPPLIFLSGCRTGYASDGVVPSMAEELLNLGATAVLGWGQNVRDKDATEAASRLYWELSQGETVAKAIASTYQSLIKQNARDWHKLRLYISNTLPQALVTPLRTKGRKQLPKPTTTLEFRDDENRLRVASREEFVGRRRQLQNCLRTLKTDYNKVGVLIHGMGGWGKSSIASRLWDRLPDYEKILWWRQIDESNLIKKLSSKLIKPELREIRNILASNNDCLEVKLAYLFSQLAELGEKPFLLIFDDFEWNLEPREGGYILKPEVAPILEALVRSIQETGTENRIIITCRYDFDSDLLDYFYKQGLEPFRKAELTKKLNRLKNFNSDKISENVRERALNLADGNPLLLEWLDLVLKQSDLDDESILLAMTAKQQEFLETIHAPELLAQQSDYFRQLLGLEIIYTIPVPKRAFVAICPTKISLDFCLERGQALGLIEVYDRRRSEPYYRVSRLLQGLLSVSEGQEDLAQKAAQVLDQLWWGLDCQCNEEQALEIHRLALLGKEEDIATKVYAFLSSFYNSRGQFRQADSLYQNTLSIIANKQYKMVTLLNQGNAYQGLGLYQEAINSYQDAKLLAEVLKNEEIEGVVIGNLGICYYSMGQIEESIRYYVKALQTASTLNNEELQGLNHNYLGCSYSTLGDIEQARYHYQQALAIAEKIKNLLIEVMSCCNLCDFYGKIGESQSAITYGQRALKTLETTKDLEDLESKATILHGLAEVLIDEERYHEAIFYTEQSIEIAKQVDSPKLYSENYSACACAYLYSNKLNEAWNAATEAKKYDYPQNNYYVLMLLGLIALKQGNHKLADDQFQATLKNLEKLTSERQSSFRAWDTKFLALCGLALSRNIDHQNYISDAVEAYQKARLLSQSNGTVKRVRQLFQILKSVDSENRLNTLQTLIKPTY</sequence>
<dbReference type="InterPro" id="IPR024983">
    <property type="entry name" value="CHAT_dom"/>
</dbReference>
<dbReference type="EMBL" id="SFBK01000072">
    <property type="protein sequence ID" value="TRU27964.1"/>
    <property type="molecule type" value="Genomic_DNA"/>
</dbReference>